<dbReference type="Proteomes" id="UP000076630">
    <property type="component" value="Unassembled WGS sequence"/>
</dbReference>
<dbReference type="Gene3D" id="3.40.30.10">
    <property type="entry name" value="Glutaredoxin"/>
    <property type="match status" value="1"/>
</dbReference>
<gene>
    <name evidence="2" type="ORF">AV926_05130</name>
    <name evidence="3" type="ORF">SAMN04488018_101429</name>
</gene>
<sequence length="136" mass="14747">MYPEEIVKPMRQELVDAGFESLHTGAEVESALQKGGTTLVVVNSVCGCAARNARPAAVMSLSGDKKPANIITVFAGVDKEAVDVARQHMFPFPPSSPSMALFKDGELVHMLERHHIEGNTADVIAENLMDAYKEYC</sequence>
<dbReference type="InterPro" id="IPR009474">
    <property type="entry name" value="BrxB/BrxA"/>
</dbReference>
<accession>A0A164A3L2</accession>
<dbReference type="PANTHER" id="PTHR40052">
    <property type="entry name" value="UPF0403 PROTEIN YQIW-RELATED"/>
    <property type="match status" value="1"/>
</dbReference>
<keyword evidence="4" id="KW-1185">Reference proteome</keyword>
<evidence type="ECO:0000313" key="2">
    <source>
        <dbReference type="EMBL" id="KZE82930.1"/>
    </source>
</evidence>
<dbReference type="RefSeq" id="WP_038986966.1">
    <property type="nucleotide sequence ID" value="NZ_FNYS01000001.1"/>
</dbReference>
<evidence type="ECO:0000313" key="3">
    <source>
        <dbReference type="EMBL" id="SEI53455.1"/>
    </source>
</evidence>
<dbReference type="GeneID" id="82255658"/>
<reference evidence="3 5" key="2">
    <citation type="submission" date="2016-10" db="EMBL/GenBank/DDBJ databases">
        <authorList>
            <person name="de Groot N.N."/>
        </authorList>
    </citation>
    <scope>NUCLEOTIDE SEQUENCE [LARGE SCALE GENOMIC DNA]</scope>
    <source>
        <strain evidence="3 5">DSM 23048</strain>
    </source>
</reference>
<organism evidence="2 4">
    <name type="scientific">Myroides marinus</name>
    <dbReference type="NCBI Taxonomy" id="703342"/>
    <lineage>
        <taxon>Bacteria</taxon>
        <taxon>Pseudomonadati</taxon>
        <taxon>Bacteroidota</taxon>
        <taxon>Flavobacteriia</taxon>
        <taxon>Flavobacteriales</taxon>
        <taxon>Flavobacteriaceae</taxon>
        <taxon>Myroides</taxon>
    </lineage>
</organism>
<dbReference type="EMBL" id="LQNU01000041">
    <property type="protein sequence ID" value="KZE82930.1"/>
    <property type="molecule type" value="Genomic_DNA"/>
</dbReference>
<evidence type="ECO:0000313" key="5">
    <source>
        <dbReference type="Proteomes" id="UP000183077"/>
    </source>
</evidence>
<dbReference type="PANTHER" id="PTHR40052:SF2">
    <property type="entry name" value="BACILLIREDOXIN BRXA"/>
    <property type="match status" value="1"/>
</dbReference>
<dbReference type="EMBL" id="FNYS01000001">
    <property type="protein sequence ID" value="SEI53455.1"/>
    <property type="molecule type" value="Genomic_DNA"/>
</dbReference>
<dbReference type="NCBIfam" id="TIGR04191">
    <property type="entry name" value="YphP_YqiW"/>
    <property type="match status" value="1"/>
</dbReference>
<reference evidence="2 4" key="1">
    <citation type="submission" date="2016-01" db="EMBL/GenBank/DDBJ databases">
        <title>Whole genome sequencing of Myroides marinus L41.</title>
        <authorList>
            <person name="Hong K.W."/>
        </authorList>
    </citation>
    <scope>NUCLEOTIDE SEQUENCE [LARGE SCALE GENOMIC DNA]</scope>
    <source>
        <strain evidence="2 4">L41</strain>
    </source>
</reference>
<evidence type="ECO:0000313" key="4">
    <source>
        <dbReference type="Proteomes" id="UP000076630"/>
    </source>
</evidence>
<dbReference type="AlphaFoldDB" id="A0A164A3L2"/>
<dbReference type="Proteomes" id="UP000183077">
    <property type="component" value="Unassembled WGS sequence"/>
</dbReference>
<dbReference type="Pfam" id="PF06491">
    <property type="entry name" value="Disulph_isomer"/>
    <property type="match status" value="1"/>
</dbReference>
<comment type="similarity">
    <text evidence="1">Belongs to the bacilliredoxin family.</text>
</comment>
<dbReference type="OrthoDB" id="9793981at2"/>
<evidence type="ECO:0000256" key="1">
    <source>
        <dbReference type="ARBA" id="ARBA00038305"/>
    </source>
</evidence>
<protein>
    <submittedName>
        <fullName evidence="3">Putative bacilliredoxin, YphP/YqiW family</fullName>
    </submittedName>
</protein>
<proteinExistence type="inferred from homology"/>
<name>A0A164A3L2_9FLAO</name>